<keyword evidence="5" id="KW-0411">Iron-sulfur</keyword>
<keyword evidence="9" id="KW-1185">Reference proteome</keyword>
<proteinExistence type="inferred from homology"/>
<dbReference type="GO" id="GO:0051537">
    <property type="term" value="F:2 iron, 2 sulfur cluster binding"/>
    <property type="evidence" value="ECO:0007669"/>
    <property type="project" value="UniProtKB-KW"/>
</dbReference>
<feature type="domain" description="2Fe-2S ferredoxin-type" evidence="7">
    <location>
        <begin position="3"/>
        <end position="105"/>
    </location>
</feature>
<keyword evidence="3" id="KW-0479">Metal-binding</keyword>
<evidence type="ECO:0000313" key="9">
    <source>
        <dbReference type="Proteomes" id="UP000244912"/>
    </source>
</evidence>
<dbReference type="InterPro" id="IPR001055">
    <property type="entry name" value="Adrenodoxin-like"/>
</dbReference>
<evidence type="ECO:0000256" key="6">
    <source>
        <dbReference type="ARBA" id="ARBA00034078"/>
    </source>
</evidence>
<sequence>MPKIIAVDRDGTEKTIDAENGLSLMLNLRDKGDLDIAAICGGMCSCATCHVYVDEAWRDKTGERSIDEFELVEFSAHYQENSRLSCQIEMTDELDGIKVTLAPEE</sequence>
<dbReference type="PANTHER" id="PTHR23426:SF65">
    <property type="entry name" value="FERREDOXIN-2, MITOCHONDRIAL"/>
    <property type="match status" value="1"/>
</dbReference>
<keyword evidence="4" id="KW-0408">Iron</keyword>
<organism evidence="8 9">
    <name type="scientific">Palleronia abyssalis</name>
    <dbReference type="NCBI Taxonomy" id="1501240"/>
    <lineage>
        <taxon>Bacteria</taxon>
        <taxon>Pseudomonadati</taxon>
        <taxon>Pseudomonadota</taxon>
        <taxon>Alphaproteobacteria</taxon>
        <taxon>Rhodobacterales</taxon>
        <taxon>Roseobacteraceae</taxon>
        <taxon>Palleronia</taxon>
    </lineage>
</organism>
<evidence type="ECO:0000256" key="1">
    <source>
        <dbReference type="ARBA" id="ARBA00010914"/>
    </source>
</evidence>
<name>A0A2R8C0U6_9RHOB</name>
<dbReference type="Gene3D" id="3.10.20.30">
    <property type="match status" value="1"/>
</dbReference>
<dbReference type="SUPFAM" id="SSF54292">
    <property type="entry name" value="2Fe-2S ferredoxin-like"/>
    <property type="match status" value="1"/>
</dbReference>
<comment type="cofactor">
    <cofactor evidence="6">
        <name>[2Fe-2S] cluster</name>
        <dbReference type="ChEBI" id="CHEBI:190135"/>
    </cofactor>
</comment>
<dbReference type="InterPro" id="IPR012675">
    <property type="entry name" value="Beta-grasp_dom_sf"/>
</dbReference>
<protein>
    <submittedName>
        <fullName evidence="8">Ferredoxin-6</fullName>
    </submittedName>
</protein>
<dbReference type="EMBL" id="ONZF01000013">
    <property type="protein sequence ID" value="SPJ26055.1"/>
    <property type="molecule type" value="Genomic_DNA"/>
</dbReference>
<gene>
    <name evidence="8" type="primary">fdxE_2</name>
    <name evidence="8" type="ORF">PAA8504_03911</name>
</gene>
<dbReference type="Proteomes" id="UP000244912">
    <property type="component" value="Unassembled WGS sequence"/>
</dbReference>
<dbReference type="InterPro" id="IPR001041">
    <property type="entry name" value="2Fe-2S_ferredoxin-type"/>
</dbReference>
<evidence type="ECO:0000256" key="5">
    <source>
        <dbReference type="ARBA" id="ARBA00023014"/>
    </source>
</evidence>
<evidence type="ECO:0000259" key="7">
    <source>
        <dbReference type="PROSITE" id="PS51085"/>
    </source>
</evidence>
<dbReference type="Pfam" id="PF00111">
    <property type="entry name" value="Fer2"/>
    <property type="match status" value="1"/>
</dbReference>
<dbReference type="InterPro" id="IPR036010">
    <property type="entry name" value="2Fe-2S_ferredoxin-like_sf"/>
</dbReference>
<dbReference type="PANTHER" id="PTHR23426">
    <property type="entry name" value="FERREDOXIN/ADRENODOXIN"/>
    <property type="match status" value="1"/>
</dbReference>
<dbReference type="OrthoDB" id="9799640at2"/>
<evidence type="ECO:0000256" key="2">
    <source>
        <dbReference type="ARBA" id="ARBA00022714"/>
    </source>
</evidence>
<dbReference type="GO" id="GO:0046872">
    <property type="term" value="F:metal ion binding"/>
    <property type="evidence" value="ECO:0007669"/>
    <property type="project" value="UniProtKB-KW"/>
</dbReference>
<keyword evidence="2" id="KW-0001">2Fe-2S</keyword>
<evidence type="ECO:0000256" key="3">
    <source>
        <dbReference type="ARBA" id="ARBA00022723"/>
    </source>
</evidence>
<comment type="similarity">
    <text evidence="1">Belongs to the adrenodoxin/putidaredoxin family.</text>
</comment>
<accession>A0A2R8C0U6</accession>
<dbReference type="GO" id="GO:0009055">
    <property type="term" value="F:electron transfer activity"/>
    <property type="evidence" value="ECO:0007669"/>
    <property type="project" value="TreeGrafter"/>
</dbReference>
<dbReference type="GO" id="GO:0140647">
    <property type="term" value="P:P450-containing electron transport chain"/>
    <property type="evidence" value="ECO:0007669"/>
    <property type="project" value="InterPro"/>
</dbReference>
<dbReference type="CDD" id="cd00207">
    <property type="entry name" value="fer2"/>
    <property type="match status" value="1"/>
</dbReference>
<dbReference type="PROSITE" id="PS51085">
    <property type="entry name" value="2FE2S_FER_2"/>
    <property type="match status" value="1"/>
</dbReference>
<reference evidence="8 9" key="1">
    <citation type="submission" date="2018-03" db="EMBL/GenBank/DDBJ databases">
        <authorList>
            <person name="Keele B.F."/>
        </authorList>
    </citation>
    <scope>NUCLEOTIDE SEQUENCE [LARGE SCALE GENOMIC DNA]</scope>
    <source>
        <strain evidence="8 9">CECT 8504</strain>
    </source>
</reference>
<evidence type="ECO:0000256" key="4">
    <source>
        <dbReference type="ARBA" id="ARBA00023004"/>
    </source>
</evidence>
<dbReference type="AlphaFoldDB" id="A0A2R8C0U6"/>
<dbReference type="RefSeq" id="WP_108895772.1">
    <property type="nucleotide sequence ID" value="NZ_ONZF01000013.1"/>
</dbReference>
<evidence type="ECO:0000313" key="8">
    <source>
        <dbReference type="EMBL" id="SPJ26055.1"/>
    </source>
</evidence>